<keyword evidence="1" id="KW-0472">Membrane</keyword>
<protein>
    <submittedName>
        <fullName evidence="2">Membrane protein</fullName>
    </submittedName>
</protein>
<keyword evidence="1" id="KW-0812">Transmembrane</keyword>
<evidence type="ECO:0000256" key="1">
    <source>
        <dbReference type="SAM" id="Phobius"/>
    </source>
</evidence>
<keyword evidence="1" id="KW-1133">Transmembrane helix</keyword>
<dbReference type="Proteomes" id="UP000255277">
    <property type="component" value="Unassembled WGS sequence"/>
</dbReference>
<evidence type="ECO:0000313" key="3">
    <source>
        <dbReference type="Proteomes" id="UP000255277"/>
    </source>
</evidence>
<dbReference type="AlphaFoldDB" id="A0A380FKJ4"/>
<dbReference type="EMBL" id="UHDK01000001">
    <property type="protein sequence ID" value="SUM33684.1"/>
    <property type="molecule type" value="Genomic_DNA"/>
</dbReference>
<dbReference type="STRING" id="1293.SH09_04160"/>
<feature type="transmembrane region" description="Helical" evidence="1">
    <location>
        <begin position="35"/>
        <end position="57"/>
    </location>
</feature>
<accession>A0A380FKJ4</accession>
<reference evidence="2 3" key="1">
    <citation type="submission" date="2018-06" db="EMBL/GenBank/DDBJ databases">
        <authorList>
            <consortium name="Pathogen Informatics"/>
            <person name="Doyle S."/>
        </authorList>
    </citation>
    <scope>NUCLEOTIDE SEQUENCE [LARGE SCALE GENOMIC DNA]</scope>
    <source>
        <strain evidence="2 3">NCTC12195</strain>
    </source>
</reference>
<evidence type="ECO:0000313" key="2">
    <source>
        <dbReference type="EMBL" id="SUM33684.1"/>
    </source>
</evidence>
<organism evidence="2 3">
    <name type="scientific">Staphylococcus gallinarum</name>
    <dbReference type="NCBI Taxonomy" id="1293"/>
    <lineage>
        <taxon>Bacteria</taxon>
        <taxon>Bacillati</taxon>
        <taxon>Bacillota</taxon>
        <taxon>Bacilli</taxon>
        <taxon>Bacillales</taxon>
        <taxon>Staphylococcaceae</taxon>
        <taxon>Staphylococcus</taxon>
    </lineage>
</organism>
<name>A0A380FKJ4_STAGA</name>
<proteinExistence type="predicted"/>
<sequence>MARSKLYFYLSSLLIIISFYFNTRNPLLNMHFNSIIKLIFVCSIIKCCYFNNFYYFLQINRLNHSQDKSDWIRKASKILPFVLLIVIIIHILSSLSTFGIIF</sequence>
<feature type="transmembrane region" description="Helical" evidence="1">
    <location>
        <begin position="7"/>
        <end position="23"/>
    </location>
</feature>
<feature type="transmembrane region" description="Helical" evidence="1">
    <location>
        <begin position="78"/>
        <end position="101"/>
    </location>
</feature>
<gene>
    <name evidence="2" type="ORF">NCTC12195_03152</name>
</gene>